<reference evidence="9" key="1">
    <citation type="submission" date="2015-11" db="EMBL/GenBank/DDBJ databases">
        <title>De novo transcriptome assembly of four potential Pierce s Disease insect vectors from Arizona vineyards.</title>
        <authorList>
            <person name="Tassone E.E."/>
        </authorList>
    </citation>
    <scope>NUCLEOTIDE SEQUENCE</scope>
</reference>
<dbReference type="SMART" id="SM00562">
    <property type="entry name" value="NDK"/>
    <property type="match status" value="2"/>
</dbReference>
<organism evidence="9">
    <name type="scientific">Homalodisca liturata</name>
    <dbReference type="NCBI Taxonomy" id="320908"/>
    <lineage>
        <taxon>Eukaryota</taxon>
        <taxon>Metazoa</taxon>
        <taxon>Ecdysozoa</taxon>
        <taxon>Arthropoda</taxon>
        <taxon>Hexapoda</taxon>
        <taxon>Insecta</taxon>
        <taxon>Pterygota</taxon>
        <taxon>Neoptera</taxon>
        <taxon>Paraneoptera</taxon>
        <taxon>Hemiptera</taxon>
        <taxon>Auchenorrhyncha</taxon>
        <taxon>Membracoidea</taxon>
        <taxon>Cicadellidae</taxon>
        <taxon>Cicadellinae</taxon>
        <taxon>Proconiini</taxon>
        <taxon>Homalodisca</taxon>
    </lineage>
</organism>
<feature type="non-terminal residue" evidence="9">
    <location>
        <position position="1"/>
    </location>
</feature>
<evidence type="ECO:0000256" key="7">
    <source>
        <dbReference type="RuleBase" id="RU004011"/>
    </source>
</evidence>
<dbReference type="SUPFAM" id="SSF54919">
    <property type="entry name" value="Nucleoside diphosphate kinase, NDK"/>
    <property type="match status" value="2"/>
</dbReference>
<dbReference type="InterPro" id="IPR036850">
    <property type="entry name" value="NDK-like_dom_sf"/>
</dbReference>
<dbReference type="AlphaFoldDB" id="A0A1B6HXK9"/>
<sequence length="187" mass="20941">RLIGKIVARFEEKGLYLVQARVCVPTMETLRQHYAEHVGKPFFQSMAEAMCQSQVFPMIWEGDNAVATARKLIGATRPMDAEAGSIRGDYRLIGKIVARFEEKGLYLVQARVCVPTMETLRQHYAEHVGKPFFQSMAEAMCQSQVFPMIWEGDNAVATARKLIGATRPMDAEAGSIRGDYRLIGKIV</sequence>
<proteinExistence type="inferred from homology"/>
<feature type="non-terminal residue" evidence="9">
    <location>
        <position position="187"/>
    </location>
</feature>
<evidence type="ECO:0000313" key="9">
    <source>
        <dbReference type="EMBL" id="JAS79393.1"/>
    </source>
</evidence>
<dbReference type="InterPro" id="IPR001564">
    <property type="entry name" value="Nucleoside_diP_kinase"/>
</dbReference>
<protein>
    <recommendedName>
        <fullName evidence="3">nucleoside-diphosphate kinase</fullName>
        <ecNumber evidence="3">2.7.4.6</ecNumber>
    </recommendedName>
</protein>
<evidence type="ECO:0000256" key="4">
    <source>
        <dbReference type="ARBA" id="ARBA00022679"/>
    </source>
</evidence>
<evidence type="ECO:0000256" key="2">
    <source>
        <dbReference type="ARBA" id="ARBA00008142"/>
    </source>
</evidence>
<dbReference type="PANTHER" id="PTHR11349">
    <property type="entry name" value="NUCLEOSIDE DIPHOSPHATE KINASE"/>
    <property type="match status" value="1"/>
</dbReference>
<dbReference type="PRINTS" id="PR01243">
    <property type="entry name" value="NUCDPKINASE"/>
</dbReference>
<evidence type="ECO:0000256" key="1">
    <source>
        <dbReference type="ARBA" id="ARBA00001946"/>
    </source>
</evidence>
<accession>A0A1B6HXK9</accession>
<comment type="cofactor">
    <cofactor evidence="1">
        <name>Mg(2+)</name>
        <dbReference type="ChEBI" id="CHEBI:18420"/>
    </cofactor>
</comment>
<dbReference type="InterPro" id="IPR034907">
    <property type="entry name" value="NDK-like_dom"/>
</dbReference>
<dbReference type="GO" id="GO:0006183">
    <property type="term" value="P:GTP biosynthetic process"/>
    <property type="evidence" value="ECO:0007669"/>
    <property type="project" value="InterPro"/>
</dbReference>
<comment type="caution">
    <text evidence="6">Lacks conserved residue(s) required for the propagation of feature annotation.</text>
</comment>
<evidence type="ECO:0000256" key="5">
    <source>
        <dbReference type="ARBA" id="ARBA00022777"/>
    </source>
</evidence>
<gene>
    <name evidence="9" type="ORF">g.1404</name>
</gene>
<feature type="domain" description="Nucleoside diphosphate kinase-like" evidence="8">
    <location>
        <begin position="1"/>
        <end position="90"/>
    </location>
</feature>
<keyword evidence="4" id="KW-0808">Transferase</keyword>
<dbReference type="EC" id="2.7.4.6" evidence="3"/>
<dbReference type="Gene3D" id="3.30.70.141">
    <property type="entry name" value="Nucleoside diphosphate kinase-like domain"/>
    <property type="match status" value="2"/>
</dbReference>
<dbReference type="GO" id="GO:0004550">
    <property type="term" value="F:nucleoside diphosphate kinase activity"/>
    <property type="evidence" value="ECO:0007669"/>
    <property type="project" value="UniProtKB-EC"/>
</dbReference>
<comment type="similarity">
    <text evidence="2 6 7">Belongs to the NDK family.</text>
</comment>
<dbReference type="GO" id="GO:0006228">
    <property type="term" value="P:UTP biosynthetic process"/>
    <property type="evidence" value="ECO:0007669"/>
    <property type="project" value="InterPro"/>
</dbReference>
<dbReference type="GO" id="GO:0006241">
    <property type="term" value="P:CTP biosynthetic process"/>
    <property type="evidence" value="ECO:0007669"/>
    <property type="project" value="InterPro"/>
</dbReference>
<evidence type="ECO:0000259" key="8">
    <source>
        <dbReference type="SMART" id="SM00562"/>
    </source>
</evidence>
<dbReference type="EMBL" id="GECU01028313">
    <property type="protein sequence ID" value="JAS79393.1"/>
    <property type="molecule type" value="Transcribed_RNA"/>
</dbReference>
<keyword evidence="5" id="KW-0418">Kinase</keyword>
<evidence type="ECO:0000256" key="6">
    <source>
        <dbReference type="PROSITE-ProRule" id="PRU00706"/>
    </source>
</evidence>
<name>A0A1B6HXK9_9HEMI</name>
<evidence type="ECO:0000256" key="3">
    <source>
        <dbReference type="ARBA" id="ARBA00012966"/>
    </source>
</evidence>
<dbReference type="PROSITE" id="PS51374">
    <property type="entry name" value="NDPK_LIKE"/>
    <property type="match status" value="1"/>
</dbReference>
<dbReference type="Pfam" id="PF00334">
    <property type="entry name" value="NDK"/>
    <property type="match status" value="1"/>
</dbReference>
<feature type="domain" description="Nucleoside diphosphate kinase-like" evidence="8">
    <location>
        <begin position="91"/>
        <end position="184"/>
    </location>
</feature>